<comment type="caution">
    <text evidence="1">The sequence shown here is derived from an EMBL/GenBank/DDBJ whole genome shotgun (WGS) entry which is preliminary data.</text>
</comment>
<organism evidence="1">
    <name type="scientific">Lyngbya confervoides BDU141951</name>
    <dbReference type="NCBI Taxonomy" id="1574623"/>
    <lineage>
        <taxon>Bacteria</taxon>
        <taxon>Bacillati</taxon>
        <taxon>Cyanobacteriota</taxon>
        <taxon>Cyanophyceae</taxon>
        <taxon>Oscillatoriophycideae</taxon>
        <taxon>Oscillatoriales</taxon>
        <taxon>Microcoleaceae</taxon>
        <taxon>Lyngbya</taxon>
    </lineage>
</organism>
<dbReference type="Pfam" id="PF08592">
    <property type="entry name" value="Anthrone_oxy"/>
    <property type="match status" value="1"/>
</dbReference>
<sequence length="167" mass="18129">MSTAFTFQLVLILATLLCSLVAGFLFAFATVVMPGIKTLGDREFIRAFQVIDGVIQNNQPIMVAVWMGSIVAAVTAAGLGFGQLAGMQRLLLIAAPLIYILGVQLSTFTINVPLNNRLQALNVDAMDAPALKAARRNFEPGWNRWNLVRTPFASLASVLFMILLFSL</sequence>
<evidence type="ECO:0000313" key="1">
    <source>
        <dbReference type="EMBL" id="NEV70222.1"/>
    </source>
</evidence>
<reference evidence="1" key="3">
    <citation type="submission" date="2020-02" db="EMBL/GenBank/DDBJ databases">
        <authorList>
            <person name="Sarangi A.N."/>
            <person name="Ghosh S."/>
            <person name="Mukherjee M."/>
            <person name="Tripathy S."/>
        </authorList>
    </citation>
    <scope>NUCLEOTIDE SEQUENCE</scope>
    <source>
        <strain evidence="1">BDU141951</strain>
    </source>
</reference>
<accession>A0A0C1Y853</accession>
<name>A0A0C1Y853_9CYAN</name>
<dbReference type="AlphaFoldDB" id="A0A0C1Y853"/>
<reference evidence="1" key="2">
    <citation type="journal article" date="2015" name="Genome Announc.">
        <title>Draft Genome Sequence of Filamentous Marine Cyanobacterium Lyngbya confervoides Strain BDU141951.</title>
        <authorList>
            <person name="Chandrababunaidu M.M."/>
            <person name="Sen D."/>
            <person name="Tripathy S."/>
        </authorList>
    </citation>
    <scope>NUCLEOTIDE SEQUENCE</scope>
    <source>
        <strain evidence="1">BDU141951</strain>
    </source>
</reference>
<proteinExistence type="predicted"/>
<reference evidence="1" key="1">
    <citation type="submission" date="2014-11" db="EMBL/GenBank/DDBJ databases">
        <authorList>
            <person name="Malar M.C."/>
            <person name="Sen D."/>
            <person name="Tripathy S."/>
        </authorList>
    </citation>
    <scope>NUCLEOTIDE SEQUENCE</scope>
    <source>
        <strain evidence="1">BDU141951</strain>
    </source>
</reference>
<gene>
    <name evidence="1" type="ORF">QQ91_024340</name>
</gene>
<dbReference type="InterPro" id="IPR013901">
    <property type="entry name" value="Anthrone_oxy"/>
</dbReference>
<dbReference type="EMBL" id="JTHE02000003">
    <property type="protein sequence ID" value="NEV70222.1"/>
    <property type="molecule type" value="Genomic_DNA"/>
</dbReference>
<protein>
    <submittedName>
        <fullName evidence="1">DUF1772 domain-containing protein</fullName>
    </submittedName>
</protein>